<organism evidence="1">
    <name type="scientific">Anguilla anguilla</name>
    <name type="common">European freshwater eel</name>
    <name type="synonym">Muraena anguilla</name>
    <dbReference type="NCBI Taxonomy" id="7936"/>
    <lineage>
        <taxon>Eukaryota</taxon>
        <taxon>Metazoa</taxon>
        <taxon>Chordata</taxon>
        <taxon>Craniata</taxon>
        <taxon>Vertebrata</taxon>
        <taxon>Euteleostomi</taxon>
        <taxon>Actinopterygii</taxon>
        <taxon>Neopterygii</taxon>
        <taxon>Teleostei</taxon>
        <taxon>Anguilliformes</taxon>
        <taxon>Anguillidae</taxon>
        <taxon>Anguilla</taxon>
    </lineage>
</organism>
<dbReference type="AlphaFoldDB" id="A0A0E9TMP2"/>
<name>A0A0E9TMP2_ANGAN</name>
<proteinExistence type="predicted"/>
<sequence>MNINILLVLSLKNKERPSCREFYWQSVILTAKCSKQCSLNKFRCKVRTNTGQMWVHLH</sequence>
<reference evidence="1" key="1">
    <citation type="submission" date="2014-11" db="EMBL/GenBank/DDBJ databases">
        <authorList>
            <person name="Amaro Gonzalez C."/>
        </authorList>
    </citation>
    <scope>NUCLEOTIDE SEQUENCE</scope>
</reference>
<accession>A0A0E9TMP2</accession>
<evidence type="ECO:0000313" key="1">
    <source>
        <dbReference type="EMBL" id="JAH54949.1"/>
    </source>
</evidence>
<protein>
    <submittedName>
        <fullName evidence="1">Uncharacterized protein</fullName>
    </submittedName>
</protein>
<dbReference type="EMBL" id="GBXM01053628">
    <property type="protein sequence ID" value="JAH54949.1"/>
    <property type="molecule type" value="Transcribed_RNA"/>
</dbReference>
<reference evidence="1" key="2">
    <citation type="journal article" date="2015" name="Fish Shellfish Immunol.">
        <title>Early steps in the European eel (Anguilla anguilla)-Vibrio vulnificus interaction in the gills: Role of the RtxA13 toxin.</title>
        <authorList>
            <person name="Callol A."/>
            <person name="Pajuelo D."/>
            <person name="Ebbesson L."/>
            <person name="Teles M."/>
            <person name="MacKenzie S."/>
            <person name="Amaro C."/>
        </authorList>
    </citation>
    <scope>NUCLEOTIDE SEQUENCE</scope>
</reference>